<keyword evidence="4" id="KW-1185">Reference proteome</keyword>
<dbReference type="STRING" id="877455.Metbo_0059"/>
<dbReference type="Gene3D" id="1.10.10.10">
    <property type="entry name" value="Winged helix-like DNA-binding domain superfamily/Winged helix DNA-binding domain"/>
    <property type="match status" value="1"/>
</dbReference>
<dbReference type="InterPro" id="IPR036388">
    <property type="entry name" value="WH-like_DNA-bd_sf"/>
</dbReference>
<dbReference type="RefSeq" id="WP_013643663.1">
    <property type="nucleotide sequence ID" value="NC_015216.1"/>
</dbReference>
<feature type="domain" description="Transcription regulator PadR N-terminal" evidence="2">
    <location>
        <begin position="54"/>
        <end position="129"/>
    </location>
</feature>
<organism evidence="3 4">
    <name type="scientific">Methanobacterium lacus (strain AL-21)</name>
    <dbReference type="NCBI Taxonomy" id="877455"/>
    <lineage>
        <taxon>Archaea</taxon>
        <taxon>Methanobacteriati</taxon>
        <taxon>Methanobacteriota</taxon>
        <taxon>Methanomada group</taxon>
        <taxon>Methanobacteria</taxon>
        <taxon>Methanobacteriales</taxon>
        <taxon>Methanobacteriaceae</taxon>
        <taxon>Methanobacterium</taxon>
    </lineage>
</organism>
<dbReference type="SUPFAM" id="SSF46785">
    <property type="entry name" value="Winged helix' DNA-binding domain"/>
    <property type="match status" value="1"/>
</dbReference>
<accession>F0T6S9</accession>
<dbReference type="EMBL" id="CP002551">
    <property type="protein sequence ID" value="ADZ08312.1"/>
    <property type="molecule type" value="Genomic_DNA"/>
</dbReference>
<evidence type="ECO:0000313" key="3">
    <source>
        <dbReference type="EMBL" id="ADZ08312.1"/>
    </source>
</evidence>
<proteinExistence type="predicted"/>
<dbReference type="InterPro" id="IPR005149">
    <property type="entry name" value="Tscrpt_reg_PadR_N"/>
</dbReference>
<evidence type="ECO:0000259" key="2">
    <source>
        <dbReference type="Pfam" id="PF03551"/>
    </source>
</evidence>
<gene>
    <name evidence="3" type="ordered locus">Metbo_0059</name>
</gene>
<feature type="region of interest" description="Disordered" evidence="1">
    <location>
        <begin position="1"/>
        <end position="24"/>
    </location>
</feature>
<protein>
    <submittedName>
        <fullName evidence="3">Transcriptional regulator, PadR-like family</fullName>
    </submittedName>
</protein>
<dbReference type="InterPro" id="IPR036390">
    <property type="entry name" value="WH_DNA-bd_sf"/>
</dbReference>
<reference evidence="3 4" key="2">
    <citation type="journal article" date="2014" name="Int. J. Syst. Evol. Microbiol.">
        <title>Methanobacterium paludis sp. nov. and a novel strain of Methanobacterium lacus isolated from northern peatlands.</title>
        <authorList>
            <person name="Cadillo-Quiroz H."/>
            <person name="Brauer S.L."/>
            <person name="Goodson N."/>
            <person name="Yavitt J.B."/>
            <person name="Zinder S.H."/>
        </authorList>
    </citation>
    <scope>NUCLEOTIDE SEQUENCE [LARGE SCALE GENOMIC DNA]</scope>
    <source>
        <strain evidence="3 4">AL-21</strain>
    </source>
</reference>
<reference evidence="4" key="1">
    <citation type="submission" date="2011-02" db="EMBL/GenBank/DDBJ databases">
        <title>Complete sequence of Methanobacterium sp. AL-21.</title>
        <authorList>
            <consortium name="US DOE Joint Genome Institute"/>
            <person name="Lucas S."/>
            <person name="Copeland A."/>
            <person name="Lapidus A."/>
            <person name="Cheng J.-F."/>
            <person name="Goodwin L."/>
            <person name="Pitluck S."/>
            <person name="Chertkov O."/>
            <person name="Detter J.C."/>
            <person name="Han C."/>
            <person name="Tapia R."/>
            <person name="Land M."/>
            <person name="Hauser L."/>
            <person name="Kyrpides N."/>
            <person name="Ivanova N."/>
            <person name="Mikhailova N."/>
            <person name="Pagani I."/>
            <person name="Cadillo-Quiroz H."/>
            <person name="Imachi H."/>
            <person name="Zinder S."/>
            <person name="Liu W."/>
            <person name="Woyke T."/>
        </authorList>
    </citation>
    <scope>NUCLEOTIDE SEQUENCE [LARGE SCALE GENOMIC DNA]</scope>
    <source>
        <strain evidence="4">AL-21</strain>
    </source>
</reference>
<dbReference type="eggNOG" id="arCOG00001">
    <property type="taxonomic scope" value="Archaea"/>
</dbReference>
<dbReference type="PANTHER" id="PTHR33169:SF14">
    <property type="entry name" value="TRANSCRIPTIONAL REGULATOR RV3488"/>
    <property type="match status" value="1"/>
</dbReference>
<dbReference type="HOGENOM" id="CLU_063440_2_0_2"/>
<dbReference type="Pfam" id="PF03551">
    <property type="entry name" value="PadR"/>
    <property type="match status" value="1"/>
</dbReference>
<dbReference type="OrthoDB" id="56053at2157"/>
<dbReference type="PANTHER" id="PTHR33169">
    <property type="entry name" value="PADR-FAMILY TRANSCRIPTIONAL REGULATOR"/>
    <property type="match status" value="1"/>
</dbReference>
<sequence length="155" mass="18133">MEEKGSNPLEDSKSTNHDPNKLENELDCNSELSKLKKYDIKLLKSMKGFGKTLILWIISKERIHGYEIMSKINKVNPAEQEQLQGKPGKIYPILHDLEKAGLIEGTWESHGKRKVKYYEITEEGVQTLERIKKVFKCHRTALLEEFWRDIFDKND</sequence>
<dbReference type="GeneID" id="10276482"/>
<dbReference type="AlphaFoldDB" id="F0T6S9"/>
<evidence type="ECO:0000256" key="1">
    <source>
        <dbReference type="SAM" id="MobiDB-lite"/>
    </source>
</evidence>
<evidence type="ECO:0000313" key="4">
    <source>
        <dbReference type="Proteomes" id="UP000007490"/>
    </source>
</evidence>
<dbReference type="Proteomes" id="UP000007490">
    <property type="component" value="Chromosome"/>
</dbReference>
<name>F0T6S9_METLA</name>
<dbReference type="KEGG" id="mel:Metbo_0059"/>
<dbReference type="InterPro" id="IPR052509">
    <property type="entry name" value="Metal_resp_DNA-bind_regulator"/>
</dbReference>